<accession>A0ABQ4Y3C0</accession>
<protein>
    <recommendedName>
        <fullName evidence="4">Retrovirus-related Pol polyprotein from transposon TNT 1-94</fullName>
    </recommendedName>
</protein>
<evidence type="ECO:0000313" key="2">
    <source>
        <dbReference type="EMBL" id="GJS71502.1"/>
    </source>
</evidence>
<feature type="region of interest" description="Disordered" evidence="1">
    <location>
        <begin position="511"/>
        <end position="578"/>
    </location>
</feature>
<name>A0ABQ4Y3C0_9ASTR</name>
<evidence type="ECO:0008006" key="4">
    <source>
        <dbReference type="Google" id="ProtNLM"/>
    </source>
</evidence>
<evidence type="ECO:0000256" key="1">
    <source>
        <dbReference type="SAM" id="MobiDB-lite"/>
    </source>
</evidence>
<reference evidence="2" key="1">
    <citation type="journal article" date="2022" name="Int. J. Mol. Sci.">
        <title>Draft Genome of Tanacetum Coccineum: Genomic Comparison of Closely Related Tanacetum-Family Plants.</title>
        <authorList>
            <person name="Yamashiro T."/>
            <person name="Shiraishi A."/>
            <person name="Nakayama K."/>
            <person name="Satake H."/>
        </authorList>
    </citation>
    <scope>NUCLEOTIDE SEQUENCE</scope>
</reference>
<gene>
    <name evidence="2" type="ORF">Tco_0704343</name>
</gene>
<evidence type="ECO:0000313" key="3">
    <source>
        <dbReference type="Proteomes" id="UP001151760"/>
    </source>
</evidence>
<sequence length="689" mass="77946">MALTAYADHAGCQDTRRSTSAVLCSVGDKLVSGIIKEIKLARNLVVMAEYIAMSGCCAQILWMRSQLSDYGFAYNHIPLYCDNKSVIALCCNNVQHSRSKHIDIRHHFIREQVEKGVVELYFVRTKYQLADIFTKALPRERFEFILPRLGMKSMKPETLKRLQDDKDEFVRSLNDKYYRVKPWDALGSAFLSWPSEFGHLYRSLEFLSPCHEIDIRCLVFMRLLTNSTCPVWHGLRDVLCAVTNTDANIKCSLRFHCLLILHLLYSVQMSNISRAQQIGSKWTKGIVSLECERTHANPIFKIALVQLDAQRFLISTKATLRDAHQLPPWTTTIHTSTNANTITPLLMNWYTQMSSDILSGSRQNDMINRAHSPLSSSYASPKNYQPFERACKSSHCCQILWGVVNKTNIDYAERIWEEFTQCIHSFIEDKMNLALHTEGKKKVNPLVISGVRFTKLIINHLQSIHKFHKRPGSPLHLPYEESALGYLKFSFKNTKRVAKYQRYLAGEVVSDNEAPAPKPAKGAKPKTPRKPKPQSTSSQPPKPKPVPAKPQEKKRKLAMDATEAPSPAKRLKAAPQGLFPPEVIRELEPGKFQPLPEVQGKGKEKVSEEQAAQVLLNLQTPKKKNPAEQFIFQRRTPATAEPSGLVETSSLYAELGLTVSETDFDEEVSPETNVEAQEEGQGGTNPDLE</sequence>
<dbReference type="PANTHER" id="PTHR11439">
    <property type="entry name" value="GAG-POL-RELATED RETROTRANSPOSON"/>
    <property type="match status" value="1"/>
</dbReference>
<dbReference type="PANTHER" id="PTHR11439:SF470">
    <property type="entry name" value="CYSTEINE-RICH RLK (RECEPTOR-LIKE PROTEIN KINASE) 8"/>
    <property type="match status" value="1"/>
</dbReference>
<dbReference type="EMBL" id="BQNB010010011">
    <property type="protein sequence ID" value="GJS71502.1"/>
    <property type="molecule type" value="Genomic_DNA"/>
</dbReference>
<dbReference type="Proteomes" id="UP001151760">
    <property type="component" value="Unassembled WGS sequence"/>
</dbReference>
<dbReference type="CDD" id="cd09272">
    <property type="entry name" value="RNase_HI_RT_Ty1"/>
    <property type="match status" value="1"/>
</dbReference>
<organism evidence="2 3">
    <name type="scientific">Tanacetum coccineum</name>
    <dbReference type="NCBI Taxonomy" id="301880"/>
    <lineage>
        <taxon>Eukaryota</taxon>
        <taxon>Viridiplantae</taxon>
        <taxon>Streptophyta</taxon>
        <taxon>Embryophyta</taxon>
        <taxon>Tracheophyta</taxon>
        <taxon>Spermatophyta</taxon>
        <taxon>Magnoliopsida</taxon>
        <taxon>eudicotyledons</taxon>
        <taxon>Gunneridae</taxon>
        <taxon>Pentapetalae</taxon>
        <taxon>asterids</taxon>
        <taxon>campanulids</taxon>
        <taxon>Asterales</taxon>
        <taxon>Asteraceae</taxon>
        <taxon>Asteroideae</taxon>
        <taxon>Anthemideae</taxon>
        <taxon>Anthemidinae</taxon>
        <taxon>Tanacetum</taxon>
    </lineage>
</organism>
<feature type="region of interest" description="Disordered" evidence="1">
    <location>
        <begin position="657"/>
        <end position="689"/>
    </location>
</feature>
<comment type="caution">
    <text evidence="2">The sequence shown here is derived from an EMBL/GenBank/DDBJ whole genome shotgun (WGS) entry which is preliminary data.</text>
</comment>
<reference evidence="2" key="2">
    <citation type="submission" date="2022-01" db="EMBL/GenBank/DDBJ databases">
        <authorList>
            <person name="Yamashiro T."/>
            <person name="Shiraishi A."/>
            <person name="Satake H."/>
            <person name="Nakayama K."/>
        </authorList>
    </citation>
    <scope>NUCLEOTIDE SEQUENCE</scope>
</reference>
<keyword evidence="3" id="KW-1185">Reference proteome</keyword>
<proteinExistence type="predicted"/>
<feature type="compositionally biased region" description="Basic residues" evidence="1">
    <location>
        <begin position="521"/>
        <end position="532"/>
    </location>
</feature>